<reference evidence="1 2" key="1">
    <citation type="submission" date="2019-04" db="EMBL/GenBank/DDBJ databases">
        <title>Friends and foes A comparative genomics study of 23 Aspergillus species from section Flavi.</title>
        <authorList>
            <consortium name="DOE Joint Genome Institute"/>
            <person name="Kjaerbolling I."/>
            <person name="Vesth T."/>
            <person name="Frisvad J.C."/>
            <person name="Nybo J.L."/>
            <person name="Theobald S."/>
            <person name="Kildgaard S."/>
            <person name="Isbrandt T."/>
            <person name="Kuo A."/>
            <person name="Sato A."/>
            <person name="Lyhne E.K."/>
            <person name="Kogle M.E."/>
            <person name="Wiebenga A."/>
            <person name="Kun R.S."/>
            <person name="Lubbers R.J."/>
            <person name="Makela M.R."/>
            <person name="Barry K."/>
            <person name="Chovatia M."/>
            <person name="Clum A."/>
            <person name="Daum C."/>
            <person name="Haridas S."/>
            <person name="He G."/>
            <person name="LaButti K."/>
            <person name="Lipzen A."/>
            <person name="Mondo S."/>
            <person name="Riley R."/>
            <person name="Salamov A."/>
            <person name="Simmons B.A."/>
            <person name="Magnuson J.K."/>
            <person name="Henrissat B."/>
            <person name="Mortensen U.H."/>
            <person name="Larsen T.O."/>
            <person name="Devries R.P."/>
            <person name="Grigoriev I.V."/>
            <person name="Machida M."/>
            <person name="Baker S.E."/>
            <person name="Andersen M.R."/>
        </authorList>
    </citation>
    <scope>NUCLEOTIDE SEQUENCE [LARGE SCALE GENOMIC DNA]</scope>
    <source>
        <strain evidence="1 2">CBS 151.66</strain>
    </source>
</reference>
<keyword evidence="2" id="KW-1185">Reference proteome</keyword>
<dbReference type="Proteomes" id="UP000326565">
    <property type="component" value="Unassembled WGS sequence"/>
</dbReference>
<dbReference type="AlphaFoldDB" id="A0A5N5WUN7"/>
<proteinExistence type="predicted"/>
<evidence type="ECO:0000313" key="2">
    <source>
        <dbReference type="Proteomes" id="UP000326565"/>
    </source>
</evidence>
<name>A0A5N5WUN7_9EURO</name>
<evidence type="ECO:0000313" key="1">
    <source>
        <dbReference type="EMBL" id="KAB8070880.1"/>
    </source>
</evidence>
<sequence>MPRKYANITSISWLQSKTSRAATIGFGENGICIVSALCTRIITVTEDEAIIEVLFLGRTALVKCWSRRSYERKEEPLQSWSLQISSTNTWLHLS</sequence>
<dbReference type="EMBL" id="ML732289">
    <property type="protein sequence ID" value="KAB8070880.1"/>
    <property type="molecule type" value="Genomic_DNA"/>
</dbReference>
<protein>
    <submittedName>
        <fullName evidence="1">Uncharacterized protein</fullName>
    </submittedName>
</protein>
<organism evidence="1 2">
    <name type="scientific">Aspergillus leporis</name>
    <dbReference type="NCBI Taxonomy" id="41062"/>
    <lineage>
        <taxon>Eukaryota</taxon>
        <taxon>Fungi</taxon>
        <taxon>Dikarya</taxon>
        <taxon>Ascomycota</taxon>
        <taxon>Pezizomycotina</taxon>
        <taxon>Eurotiomycetes</taxon>
        <taxon>Eurotiomycetidae</taxon>
        <taxon>Eurotiales</taxon>
        <taxon>Aspergillaceae</taxon>
        <taxon>Aspergillus</taxon>
        <taxon>Aspergillus subgen. Circumdati</taxon>
    </lineage>
</organism>
<gene>
    <name evidence="1" type="ORF">BDV29DRAFT_180147</name>
</gene>
<accession>A0A5N5WUN7</accession>